<keyword evidence="3" id="KW-1185">Reference proteome</keyword>
<comment type="caution">
    <text evidence="2">The sequence shown here is derived from an EMBL/GenBank/DDBJ whole genome shotgun (WGS) entry which is preliminary data.</text>
</comment>
<dbReference type="Gene3D" id="3.40.50.1820">
    <property type="entry name" value="alpha/beta hydrolase"/>
    <property type="match status" value="1"/>
</dbReference>
<evidence type="ECO:0000313" key="2">
    <source>
        <dbReference type="EMBL" id="TWF45564.1"/>
    </source>
</evidence>
<dbReference type="Proteomes" id="UP000320811">
    <property type="component" value="Unassembled WGS sequence"/>
</dbReference>
<dbReference type="PRINTS" id="PR00111">
    <property type="entry name" value="ABHYDROLASE"/>
</dbReference>
<gene>
    <name evidence="2" type="ORF">FHW36_1011495</name>
</gene>
<proteinExistence type="predicted"/>
<dbReference type="EMBL" id="VIWO01000001">
    <property type="protein sequence ID" value="TWF45564.1"/>
    <property type="molecule type" value="Genomic_DNA"/>
</dbReference>
<dbReference type="AlphaFoldDB" id="A0A561Q5B6"/>
<name>A0A561Q5B6_9BACT</name>
<dbReference type="InterPro" id="IPR029058">
    <property type="entry name" value="AB_hydrolase_fold"/>
</dbReference>
<evidence type="ECO:0000313" key="3">
    <source>
        <dbReference type="Proteomes" id="UP000320811"/>
    </source>
</evidence>
<sequence length="263" mass="29071">MRKSINNGNITWLDEGEGATVVLLHGFSENAELWSAQTAQLKNKYRVIIPDLPGTAASPVTTPLTMESMADYVYAILLAENIREAVVIGHSMGGYVALALAEKYPRILKGLGLFHSTAKADSEEKKEGRRKSIKLMEQYGAETFIRQTLPNMFSPATKSAHPEWVDAYVKMGMGCELPALVAYYEAMAQRPDRTAVLQQTTAPVLFIIGKDDNAVPLENVLPQIILPHLSSIHIFEHVGHMGMWEVAAESNVILEQFIAFCQL</sequence>
<dbReference type="InterPro" id="IPR050266">
    <property type="entry name" value="AB_hydrolase_sf"/>
</dbReference>
<dbReference type="RefSeq" id="WP_145664703.1">
    <property type="nucleotide sequence ID" value="NZ_VIWO01000001.1"/>
</dbReference>
<feature type="domain" description="AB hydrolase-1" evidence="1">
    <location>
        <begin position="20"/>
        <end position="245"/>
    </location>
</feature>
<accession>A0A561Q5B6</accession>
<dbReference type="InterPro" id="IPR000073">
    <property type="entry name" value="AB_hydrolase_1"/>
</dbReference>
<dbReference type="SUPFAM" id="SSF53474">
    <property type="entry name" value="alpha/beta-Hydrolases"/>
    <property type="match status" value="1"/>
</dbReference>
<dbReference type="OrthoDB" id="252464at2"/>
<organism evidence="2 3">
    <name type="scientific">Chitinophaga polysaccharea</name>
    <dbReference type="NCBI Taxonomy" id="1293035"/>
    <lineage>
        <taxon>Bacteria</taxon>
        <taxon>Pseudomonadati</taxon>
        <taxon>Bacteroidota</taxon>
        <taxon>Chitinophagia</taxon>
        <taxon>Chitinophagales</taxon>
        <taxon>Chitinophagaceae</taxon>
        <taxon>Chitinophaga</taxon>
    </lineage>
</organism>
<dbReference type="Pfam" id="PF00561">
    <property type="entry name" value="Abhydrolase_1"/>
    <property type="match status" value="1"/>
</dbReference>
<protein>
    <submittedName>
        <fullName evidence="2">Pimeloyl-ACP methyl ester carboxylesterase</fullName>
    </submittedName>
</protein>
<reference evidence="2 3" key="1">
    <citation type="submission" date="2019-06" db="EMBL/GenBank/DDBJ databases">
        <title>Sorghum-associated microbial communities from plants grown in Nebraska, USA.</title>
        <authorList>
            <person name="Schachtman D."/>
        </authorList>
    </citation>
    <scope>NUCLEOTIDE SEQUENCE [LARGE SCALE GENOMIC DNA]</scope>
    <source>
        <strain evidence="2 3">1209</strain>
    </source>
</reference>
<evidence type="ECO:0000259" key="1">
    <source>
        <dbReference type="Pfam" id="PF00561"/>
    </source>
</evidence>
<dbReference type="PANTHER" id="PTHR43798">
    <property type="entry name" value="MONOACYLGLYCEROL LIPASE"/>
    <property type="match status" value="1"/>
</dbReference>